<dbReference type="PROSITE" id="PS51186">
    <property type="entry name" value="GNAT"/>
    <property type="match status" value="1"/>
</dbReference>
<evidence type="ECO:0000259" key="3">
    <source>
        <dbReference type="PROSITE" id="PS51186"/>
    </source>
</evidence>
<dbReference type="CDD" id="cd04301">
    <property type="entry name" value="NAT_SF"/>
    <property type="match status" value="1"/>
</dbReference>
<proteinExistence type="predicted"/>
<dbReference type="PANTHER" id="PTHR43877:SF1">
    <property type="entry name" value="ACETYLTRANSFERASE"/>
    <property type="match status" value="1"/>
</dbReference>
<dbReference type="Gene3D" id="3.40.630.30">
    <property type="match status" value="1"/>
</dbReference>
<dbReference type="InterPro" id="IPR016181">
    <property type="entry name" value="Acyl_CoA_acyltransferase"/>
</dbReference>
<dbReference type="SUPFAM" id="SSF55729">
    <property type="entry name" value="Acyl-CoA N-acyltransferases (Nat)"/>
    <property type="match status" value="1"/>
</dbReference>
<accession>A0A2D0MZ49</accession>
<gene>
    <name evidence="4" type="ORF">CRP01_36615</name>
</gene>
<dbReference type="EMBL" id="PDUD01000053">
    <property type="protein sequence ID" value="PHN01525.1"/>
    <property type="molecule type" value="Genomic_DNA"/>
</dbReference>
<dbReference type="GO" id="GO:0016747">
    <property type="term" value="F:acyltransferase activity, transferring groups other than amino-acyl groups"/>
    <property type="evidence" value="ECO:0007669"/>
    <property type="project" value="InterPro"/>
</dbReference>
<dbReference type="AlphaFoldDB" id="A0A2D0MZ49"/>
<keyword evidence="2" id="KW-0012">Acyltransferase</keyword>
<dbReference type="Proteomes" id="UP000223913">
    <property type="component" value="Unassembled WGS sequence"/>
</dbReference>
<dbReference type="RefSeq" id="WP_099155059.1">
    <property type="nucleotide sequence ID" value="NZ_PDUD01000053.1"/>
</dbReference>
<evidence type="ECO:0000256" key="2">
    <source>
        <dbReference type="ARBA" id="ARBA00023315"/>
    </source>
</evidence>
<dbReference type="InterPro" id="IPR000182">
    <property type="entry name" value="GNAT_dom"/>
</dbReference>
<dbReference type="PANTHER" id="PTHR43877">
    <property type="entry name" value="AMINOALKYLPHOSPHONATE N-ACETYLTRANSFERASE-RELATED-RELATED"/>
    <property type="match status" value="1"/>
</dbReference>
<name>A0A2D0MZ49_FLAN2</name>
<keyword evidence="1 4" id="KW-0808">Transferase</keyword>
<keyword evidence="5" id="KW-1185">Reference proteome</keyword>
<reference evidence="4 5" key="1">
    <citation type="submission" date="2017-10" db="EMBL/GenBank/DDBJ databases">
        <title>The draft genome sequence of Lewinella nigricans NBRC 102662.</title>
        <authorList>
            <person name="Wang K."/>
        </authorList>
    </citation>
    <scope>NUCLEOTIDE SEQUENCE [LARGE SCALE GENOMIC DNA]</scope>
    <source>
        <strain evidence="4 5">NBRC 102662</strain>
    </source>
</reference>
<feature type="domain" description="N-acetyltransferase" evidence="3">
    <location>
        <begin position="3"/>
        <end position="157"/>
    </location>
</feature>
<dbReference type="Pfam" id="PF13527">
    <property type="entry name" value="Acetyltransf_9"/>
    <property type="match status" value="1"/>
</dbReference>
<dbReference type="OrthoDB" id="9797178at2"/>
<comment type="caution">
    <text evidence="4">The sequence shown here is derived from an EMBL/GenBank/DDBJ whole genome shotgun (WGS) entry which is preliminary data.</text>
</comment>
<dbReference type="InterPro" id="IPR050832">
    <property type="entry name" value="Bact_Acetyltransf"/>
</dbReference>
<evidence type="ECO:0000313" key="5">
    <source>
        <dbReference type="Proteomes" id="UP000223913"/>
    </source>
</evidence>
<evidence type="ECO:0000313" key="4">
    <source>
        <dbReference type="EMBL" id="PHN01525.1"/>
    </source>
</evidence>
<sequence length="179" mass="19961">MELRFRKEEAADFAEIAALIQAAFASEPHSDHREHLLVDRLRRSAAYIPELALVARCDDRICGYILLTRAHIQNDKQQYPVLALAPVAVHPAWHKRGIGSQLILEAHRRAAALGHAAIVLLGHADYYPRFGYETAVRHHITFPFDVPNENCMVKALEPTALSGISGEVVYAPAFFETDA</sequence>
<protein>
    <submittedName>
        <fullName evidence="4">GNAT family N-acetyltransferase</fullName>
    </submittedName>
</protein>
<organism evidence="4 5">
    <name type="scientific">Flavilitoribacter nigricans (strain ATCC 23147 / DSM 23189 / NBRC 102662 / NCIMB 1420 / SS-2)</name>
    <name type="common">Lewinella nigricans</name>
    <dbReference type="NCBI Taxonomy" id="1122177"/>
    <lineage>
        <taxon>Bacteria</taxon>
        <taxon>Pseudomonadati</taxon>
        <taxon>Bacteroidota</taxon>
        <taxon>Saprospiria</taxon>
        <taxon>Saprospirales</taxon>
        <taxon>Lewinellaceae</taxon>
        <taxon>Flavilitoribacter</taxon>
    </lineage>
</organism>
<evidence type="ECO:0000256" key="1">
    <source>
        <dbReference type="ARBA" id="ARBA00022679"/>
    </source>
</evidence>